<dbReference type="Pfam" id="PF14540">
    <property type="entry name" value="NTF-like"/>
    <property type="match status" value="1"/>
</dbReference>
<feature type="domain" description="YgxA-like substrate binding" evidence="3">
    <location>
        <begin position="120"/>
        <end position="217"/>
    </location>
</feature>
<dbReference type="Pfam" id="PF22339">
    <property type="entry name" value="YgxA-like_sub_bind"/>
    <property type="match status" value="1"/>
</dbReference>
<evidence type="ECO:0000259" key="1">
    <source>
        <dbReference type="Pfam" id="PF14540"/>
    </source>
</evidence>
<dbReference type="AlphaFoldDB" id="A0A1E5LBF2"/>
<accession>A0A1E5LBF2</accession>
<gene>
    <name evidence="4" type="ORF">BFG57_05985</name>
</gene>
<comment type="caution">
    <text evidence="4">The sequence shown here is derived from an EMBL/GenBank/DDBJ whole genome shotgun (WGS) entry which is preliminary data.</text>
</comment>
<dbReference type="Gene3D" id="1.10.10.10">
    <property type="entry name" value="Winged helix-like DNA-binding domain superfamily/Winged helix DNA-binding domain"/>
    <property type="match status" value="1"/>
</dbReference>
<evidence type="ECO:0000313" key="5">
    <source>
        <dbReference type="Proteomes" id="UP000095209"/>
    </source>
</evidence>
<dbReference type="RefSeq" id="WP_069718672.1">
    <property type="nucleotide sequence ID" value="NZ_MJEH01000062.1"/>
</dbReference>
<dbReference type="Proteomes" id="UP000095209">
    <property type="component" value="Unassembled WGS sequence"/>
</dbReference>
<dbReference type="InterPro" id="IPR054515">
    <property type="entry name" value="YgxA-like_substrate-bd"/>
</dbReference>
<evidence type="ECO:0008006" key="6">
    <source>
        <dbReference type="Google" id="ProtNLM"/>
    </source>
</evidence>
<reference evidence="4 5" key="1">
    <citation type="submission" date="2016-08" db="EMBL/GenBank/DDBJ databases">
        <title>Genome of Bacillus solimangrovi GH2-4.</title>
        <authorList>
            <person name="Lim S."/>
            <person name="Kim B.-C."/>
        </authorList>
    </citation>
    <scope>NUCLEOTIDE SEQUENCE [LARGE SCALE GENOMIC DNA]</scope>
    <source>
        <strain evidence="4 5">GH2-4</strain>
    </source>
</reference>
<dbReference type="Gene3D" id="3.30.460.10">
    <property type="entry name" value="Beta Polymerase, domain 2"/>
    <property type="match status" value="1"/>
</dbReference>
<evidence type="ECO:0000313" key="4">
    <source>
        <dbReference type="EMBL" id="OEH91413.1"/>
    </source>
</evidence>
<keyword evidence="5" id="KW-1185">Reference proteome</keyword>
<dbReference type="InterPro" id="IPR036388">
    <property type="entry name" value="WH-like_DNA-bd_sf"/>
</dbReference>
<dbReference type="InterPro" id="IPR041143">
    <property type="entry name" value="YgxA_HTH"/>
</dbReference>
<protein>
    <recommendedName>
        <fullName evidence="6">Nucleotidyltransferase-like domain-containing protein</fullName>
    </recommendedName>
</protein>
<dbReference type="Pfam" id="PF18576">
    <property type="entry name" value="HTH_52"/>
    <property type="match status" value="1"/>
</dbReference>
<dbReference type="STRING" id="1305675.BFG57_05985"/>
<dbReference type="InterPro" id="IPR029348">
    <property type="entry name" value="NTF-like"/>
</dbReference>
<dbReference type="Gene3D" id="1.20.120.330">
    <property type="entry name" value="Nucleotidyltransferases domain 2"/>
    <property type="match status" value="1"/>
</dbReference>
<evidence type="ECO:0000259" key="2">
    <source>
        <dbReference type="Pfam" id="PF18576"/>
    </source>
</evidence>
<proteinExistence type="predicted"/>
<sequence>MESMLRSIYQERASRKETSAVLLLEKDAFRGSRTDYFDEVLVVIVNKADVSWFVKHYEYEEKKAAMHVVTEQQLREWILSGPNRRIVQWVLNSKVIFERNEFIENLREELREFPIKFREKKMNLEFAKLLRSYSIGRDLYESKEYFDAYNQMVRSLHHLARLAVMEQGFLPEVTVWNQVKQISPEIYMLYKELVESSEALEKRVELLLIASGFAISARTEKGSCHFLKILQTSDKSWTFGELMKHPEIEDYALDLAVLIEHLVEKGYVQIVKESTKGGTIYHRTYRYKEGL</sequence>
<organism evidence="4 5">
    <name type="scientific">Bacillus solimangrovi</name>
    <dbReference type="NCBI Taxonomy" id="1305675"/>
    <lineage>
        <taxon>Bacteria</taxon>
        <taxon>Bacillati</taxon>
        <taxon>Bacillota</taxon>
        <taxon>Bacilli</taxon>
        <taxon>Bacillales</taxon>
        <taxon>Bacillaceae</taxon>
        <taxon>Bacillus</taxon>
    </lineage>
</organism>
<feature type="domain" description="Nucleotidyltransferase-like" evidence="1">
    <location>
        <begin position="1"/>
        <end position="118"/>
    </location>
</feature>
<dbReference type="OrthoDB" id="2350973at2"/>
<dbReference type="InterPro" id="IPR043519">
    <property type="entry name" value="NT_sf"/>
</dbReference>
<dbReference type="EMBL" id="MJEH01000062">
    <property type="protein sequence ID" value="OEH91413.1"/>
    <property type="molecule type" value="Genomic_DNA"/>
</dbReference>
<evidence type="ECO:0000259" key="3">
    <source>
        <dbReference type="Pfam" id="PF22339"/>
    </source>
</evidence>
<feature type="domain" description="YgxA-like helix-turn-helix" evidence="2">
    <location>
        <begin position="225"/>
        <end position="286"/>
    </location>
</feature>
<name>A0A1E5LBF2_9BACI</name>